<evidence type="ECO:0000256" key="1">
    <source>
        <dbReference type="SAM" id="Phobius"/>
    </source>
</evidence>
<name>A0A1I6NU39_9BACL</name>
<protein>
    <recommendedName>
        <fullName evidence="4">ABC-2 type transport system permease protein</fullName>
    </recommendedName>
</protein>
<feature type="transmembrane region" description="Helical" evidence="1">
    <location>
        <begin position="112"/>
        <end position="132"/>
    </location>
</feature>
<keyword evidence="3" id="KW-1185">Reference proteome</keyword>
<feature type="transmembrane region" description="Helical" evidence="1">
    <location>
        <begin position="181"/>
        <end position="201"/>
    </location>
</feature>
<sequence length="270" mass="30845">MRGGGSVKSEREELDELEKKWMSRMTSFTTPVPTPEDTLDLIARVKEQAQKPEKQAEVAPSDHQTGGWMDLIISQWSFYGMRSWLMSAGWMICFSLMIGAQSITIVPKDEAGVFWIQAVTLTIVLSIAYTFRPQNEGMAMLERLSVYSLAAQTFVRLCMVMGFQWILAIPFSFVIPGLDNGWLFLWQWTIPLFFFAVITFVMAERWGMGASLSVSLMIWGGQWFARKVLPEVSLMVQTEELSFRPVQLVSLVVAFLLLGAWYISQRRREI</sequence>
<keyword evidence="1" id="KW-1133">Transmembrane helix</keyword>
<keyword evidence="1" id="KW-0812">Transmembrane</keyword>
<evidence type="ECO:0000313" key="2">
    <source>
        <dbReference type="EMBL" id="SFS31379.1"/>
    </source>
</evidence>
<evidence type="ECO:0000313" key="3">
    <source>
        <dbReference type="Proteomes" id="UP000198660"/>
    </source>
</evidence>
<evidence type="ECO:0008006" key="4">
    <source>
        <dbReference type="Google" id="ProtNLM"/>
    </source>
</evidence>
<feature type="transmembrane region" description="Helical" evidence="1">
    <location>
        <begin position="153"/>
        <end position="175"/>
    </location>
</feature>
<feature type="transmembrane region" description="Helical" evidence="1">
    <location>
        <begin position="245"/>
        <end position="264"/>
    </location>
</feature>
<feature type="transmembrane region" description="Helical" evidence="1">
    <location>
        <begin position="84"/>
        <end position="106"/>
    </location>
</feature>
<accession>A0A1I6NU39</accession>
<reference evidence="3" key="1">
    <citation type="submission" date="2016-10" db="EMBL/GenBank/DDBJ databases">
        <authorList>
            <person name="Varghese N."/>
            <person name="Submissions S."/>
        </authorList>
    </citation>
    <scope>NUCLEOTIDE SEQUENCE [LARGE SCALE GENOMIC DNA]</scope>
    <source>
        <strain evidence="3">DSM 45789</strain>
    </source>
</reference>
<keyword evidence="1" id="KW-0472">Membrane</keyword>
<gene>
    <name evidence="2" type="ORF">SAMN05444972_101128</name>
</gene>
<proteinExistence type="predicted"/>
<dbReference type="Proteomes" id="UP000198660">
    <property type="component" value="Unassembled WGS sequence"/>
</dbReference>
<dbReference type="EMBL" id="FPAA01000001">
    <property type="protein sequence ID" value="SFS31379.1"/>
    <property type="molecule type" value="Genomic_DNA"/>
</dbReference>
<dbReference type="AlphaFoldDB" id="A0A1I6NU39"/>
<organism evidence="2 3">
    <name type="scientific">Marininema halotolerans</name>
    <dbReference type="NCBI Taxonomy" id="1155944"/>
    <lineage>
        <taxon>Bacteria</taxon>
        <taxon>Bacillati</taxon>
        <taxon>Bacillota</taxon>
        <taxon>Bacilli</taxon>
        <taxon>Bacillales</taxon>
        <taxon>Thermoactinomycetaceae</taxon>
        <taxon>Marininema</taxon>
    </lineage>
</organism>
<feature type="transmembrane region" description="Helical" evidence="1">
    <location>
        <begin position="208"/>
        <end position="225"/>
    </location>
</feature>